<protein>
    <submittedName>
        <fullName evidence="2">Uncharacterized protein</fullName>
    </submittedName>
</protein>
<feature type="region of interest" description="Disordered" evidence="1">
    <location>
        <begin position="251"/>
        <end position="270"/>
    </location>
</feature>
<evidence type="ECO:0000256" key="1">
    <source>
        <dbReference type="SAM" id="MobiDB-lite"/>
    </source>
</evidence>
<gene>
    <name evidence="2" type="ORF">TBRA_LOCUS842</name>
</gene>
<proteinExistence type="predicted"/>
<evidence type="ECO:0000313" key="3">
    <source>
        <dbReference type="Proteomes" id="UP000479190"/>
    </source>
</evidence>
<organism evidence="2 3">
    <name type="scientific">Trichogramma brassicae</name>
    <dbReference type="NCBI Taxonomy" id="86971"/>
    <lineage>
        <taxon>Eukaryota</taxon>
        <taxon>Metazoa</taxon>
        <taxon>Ecdysozoa</taxon>
        <taxon>Arthropoda</taxon>
        <taxon>Hexapoda</taxon>
        <taxon>Insecta</taxon>
        <taxon>Pterygota</taxon>
        <taxon>Neoptera</taxon>
        <taxon>Endopterygota</taxon>
        <taxon>Hymenoptera</taxon>
        <taxon>Apocrita</taxon>
        <taxon>Proctotrupomorpha</taxon>
        <taxon>Chalcidoidea</taxon>
        <taxon>Trichogrammatidae</taxon>
        <taxon>Trichogramma</taxon>
    </lineage>
</organism>
<keyword evidence="3" id="KW-1185">Reference proteome</keyword>
<reference evidence="2 3" key="1">
    <citation type="submission" date="2020-02" db="EMBL/GenBank/DDBJ databases">
        <authorList>
            <person name="Ferguson B K."/>
        </authorList>
    </citation>
    <scope>NUCLEOTIDE SEQUENCE [LARGE SCALE GENOMIC DNA]</scope>
</reference>
<feature type="non-terminal residue" evidence="2">
    <location>
        <position position="270"/>
    </location>
</feature>
<dbReference type="Proteomes" id="UP000479190">
    <property type="component" value="Unassembled WGS sequence"/>
</dbReference>
<name>A0A6H5HWQ2_9HYME</name>
<evidence type="ECO:0000313" key="2">
    <source>
        <dbReference type="EMBL" id="CAB0028703.1"/>
    </source>
</evidence>
<sequence>MDRDRVLFSTRRTSIDLTFAENLRYITTHITCGIHIQEDTRRSSNRPHPRTYCRLNYTRLVWFRRWRRLASHKLVLLIARKLCVSYVYDGVPGVPGPEPPRRRPNATESAQERGALCTLGHVLLQRSEGNHACHAKSRRRMDARGLRGTKARGGVSAGDELRGQVPEHLPHKEAAPPALGHCLPAARLEAARAKAHLRRGARLLHRQFHHTARALEVGTAGRLEAQMGFISGDSERFYFVHFGTSTSRFAQLGHEDDQTTREDLHRLEPS</sequence>
<dbReference type="EMBL" id="CADCXV010000180">
    <property type="protein sequence ID" value="CAB0028703.1"/>
    <property type="molecule type" value="Genomic_DNA"/>
</dbReference>
<feature type="compositionally biased region" description="Basic and acidic residues" evidence="1">
    <location>
        <begin position="253"/>
        <end position="270"/>
    </location>
</feature>
<dbReference type="AlphaFoldDB" id="A0A6H5HWQ2"/>
<accession>A0A6H5HWQ2</accession>